<proteinExistence type="predicted"/>
<dbReference type="Proteomes" id="UP000824176">
    <property type="component" value="Unassembled WGS sequence"/>
</dbReference>
<dbReference type="EMBL" id="DXAQ01000063">
    <property type="protein sequence ID" value="HIZ89111.1"/>
    <property type="molecule type" value="Genomic_DNA"/>
</dbReference>
<dbReference type="AlphaFoldDB" id="A0A9D2GUA6"/>
<dbReference type="InterPro" id="IPR050624">
    <property type="entry name" value="HTH-type_Tx_Regulator"/>
</dbReference>
<dbReference type="Pfam" id="PF00440">
    <property type="entry name" value="TetR_N"/>
    <property type="match status" value="1"/>
</dbReference>
<dbReference type="PANTHER" id="PTHR43479:SF11">
    <property type="entry name" value="ACREF_ENVCD OPERON REPRESSOR-RELATED"/>
    <property type="match status" value="1"/>
</dbReference>
<evidence type="ECO:0000256" key="1">
    <source>
        <dbReference type="ARBA" id="ARBA00023125"/>
    </source>
</evidence>
<gene>
    <name evidence="4" type="ORF">H9804_04135</name>
</gene>
<reference evidence="4" key="2">
    <citation type="submission" date="2021-04" db="EMBL/GenBank/DDBJ databases">
        <authorList>
            <person name="Gilroy R."/>
        </authorList>
    </citation>
    <scope>NUCLEOTIDE SEQUENCE</scope>
    <source>
        <strain evidence="4">ChiW4-1371</strain>
    </source>
</reference>
<dbReference type="PANTHER" id="PTHR43479">
    <property type="entry name" value="ACREF/ENVCD OPERON REPRESSOR-RELATED"/>
    <property type="match status" value="1"/>
</dbReference>
<sequence>MKKQTPGRPCGSSKNVKQDLMISAIKLFADNDFNSVSLKDIAKSCCTTSAMVHYYFGSKVNLIDNIATDFLVPIFKEVLQCAINKENPLDMAETVIDSVTVIAVKHPYIAKMWSKNFLHNDSNLAKHILPHIPFDKLAVFTEKIIQGQKDGIINKDLIPKLVYPAIISNIFIPISAFDFLLDDNSSSEKIKHIKSFILKGIRNE</sequence>
<dbReference type="PROSITE" id="PS50977">
    <property type="entry name" value="HTH_TETR_2"/>
    <property type="match status" value="1"/>
</dbReference>
<dbReference type="SUPFAM" id="SSF46689">
    <property type="entry name" value="Homeodomain-like"/>
    <property type="match status" value="1"/>
</dbReference>
<feature type="domain" description="HTH tetR-type" evidence="3">
    <location>
        <begin position="14"/>
        <end position="74"/>
    </location>
</feature>
<accession>A0A9D2GUA6</accession>
<evidence type="ECO:0000256" key="2">
    <source>
        <dbReference type="PROSITE-ProRule" id="PRU00335"/>
    </source>
</evidence>
<reference evidence="4" key="1">
    <citation type="journal article" date="2021" name="PeerJ">
        <title>Extensive microbial diversity within the chicken gut microbiome revealed by metagenomics and culture.</title>
        <authorList>
            <person name="Gilroy R."/>
            <person name="Ravi A."/>
            <person name="Getino M."/>
            <person name="Pursley I."/>
            <person name="Horton D.L."/>
            <person name="Alikhan N.F."/>
            <person name="Baker D."/>
            <person name="Gharbi K."/>
            <person name="Hall N."/>
            <person name="Watson M."/>
            <person name="Adriaenssens E.M."/>
            <person name="Foster-Nyarko E."/>
            <person name="Jarju S."/>
            <person name="Secka A."/>
            <person name="Antonio M."/>
            <person name="Oren A."/>
            <person name="Chaudhuri R.R."/>
            <person name="La Ragione R."/>
            <person name="Hildebrand F."/>
            <person name="Pallen M.J."/>
        </authorList>
    </citation>
    <scope>NUCLEOTIDE SEQUENCE</scope>
    <source>
        <strain evidence="4">ChiW4-1371</strain>
    </source>
</reference>
<dbReference type="InterPro" id="IPR001647">
    <property type="entry name" value="HTH_TetR"/>
</dbReference>
<dbReference type="GO" id="GO:0003677">
    <property type="term" value="F:DNA binding"/>
    <property type="evidence" value="ECO:0007669"/>
    <property type="project" value="UniProtKB-UniRule"/>
</dbReference>
<dbReference type="Gene3D" id="1.10.357.10">
    <property type="entry name" value="Tetracycline Repressor, domain 2"/>
    <property type="match status" value="1"/>
</dbReference>
<name>A0A9D2GUA6_9BACT</name>
<dbReference type="InterPro" id="IPR009057">
    <property type="entry name" value="Homeodomain-like_sf"/>
</dbReference>
<feature type="DNA-binding region" description="H-T-H motif" evidence="2">
    <location>
        <begin position="37"/>
        <end position="56"/>
    </location>
</feature>
<protein>
    <submittedName>
        <fullName evidence="4">TetR/AcrR family transcriptional regulator</fullName>
    </submittedName>
</protein>
<organism evidence="4 5">
    <name type="scientific">Candidatus Mucispirillum faecigallinarum</name>
    <dbReference type="NCBI Taxonomy" id="2838699"/>
    <lineage>
        <taxon>Bacteria</taxon>
        <taxon>Pseudomonadati</taxon>
        <taxon>Deferribacterota</taxon>
        <taxon>Deferribacteres</taxon>
        <taxon>Deferribacterales</taxon>
        <taxon>Mucispirillaceae</taxon>
        <taxon>Mucispirillum</taxon>
    </lineage>
</organism>
<evidence type="ECO:0000313" key="5">
    <source>
        <dbReference type="Proteomes" id="UP000824176"/>
    </source>
</evidence>
<comment type="caution">
    <text evidence="4">The sequence shown here is derived from an EMBL/GenBank/DDBJ whole genome shotgun (WGS) entry which is preliminary data.</text>
</comment>
<keyword evidence="1 2" id="KW-0238">DNA-binding</keyword>
<evidence type="ECO:0000259" key="3">
    <source>
        <dbReference type="PROSITE" id="PS50977"/>
    </source>
</evidence>
<evidence type="ECO:0000313" key="4">
    <source>
        <dbReference type="EMBL" id="HIZ89111.1"/>
    </source>
</evidence>